<keyword evidence="2" id="KW-1003">Cell membrane</keyword>
<keyword evidence="6" id="KW-0808">Transferase</keyword>
<dbReference type="GO" id="GO:0050071">
    <property type="term" value="F:phosphatidylglycerol lysyltransferase activity"/>
    <property type="evidence" value="ECO:0007669"/>
    <property type="project" value="UniProtKB-EC"/>
</dbReference>
<feature type="transmembrane region" description="Helical" evidence="6">
    <location>
        <begin position="227"/>
        <end position="249"/>
    </location>
</feature>
<dbReference type="EMBL" id="LGFO01000173">
    <property type="protein sequence ID" value="KUK36063.1"/>
    <property type="molecule type" value="Genomic_DNA"/>
</dbReference>
<sequence>MYRVLLAVLLFLGTFFLLTHYSEGYKWLEVLATGQLGWIVLALFLEVFFLANLAGFYQAIFASLDIKVPFVHLFRLVLASSFMGLVAPLGALSGTALIVSDGTRRGISMARGVLANLIFYLFDYAVFCLIMLAALGYLHFKGHFSPYEGMAALLMLLFVGIQIAFLLWTKIYPEGLARCLDKVISLLGFVFFPWREWFSSLKVREFACHLAEALDWLASRPHGLWHVAGHALLAKLLSISTLGATWAAFADDVSFGPLVTSYSVGVLFTIISITPSGIGVVEGIMTAVLVSFGVEPARAALITLAYRGISLWLPFIGGMLSLHHLRSQ</sequence>
<reference evidence="8" key="1">
    <citation type="journal article" date="2015" name="MBio">
        <title>Genome-Resolved Metagenomic Analysis Reveals Roles for Candidate Phyla and Other Microbial Community Members in Biogeochemical Transformations in Oil Reservoirs.</title>
        <authorList>
            <person name="Hu P."/>
            <person name="Tom L."/>
            <person name="Singh A."/>
            <person name="Thomas B.C."/>
            <person name="Baker B.J."/>
            <person name="Piceno Y.M."/>
            <person name="Andersen G.L."/>
            <person name="Banfield J.F."/>
        </authorList>
    </citation>
    <scope>NUCLEOTIDE SEQUENCE [LARGE SCALE GENOMIC DNA]</scope>
</reference>
<dbReference type="PANTHER" id="PTHR39087">
    <property type="entry name" value="UPF0104 MEMBRANE PROTEIN MJ1595"/>
    <property type="match status" value="1"/>
</dbReference>
<comment type="caution">
    <text evidence="7">The sequence shown here is derived from an EMBL/GenBank/DDBJ whole genome shotgun (WGS) entry which is preliminary data.</text>
</comment>
<gene>
    <name evidence="6" type="primary">mprF</name>
    <name evidence="7" type="ORF">XD66_1227</name>
</gene>
<dbReference type="PANTHER" id="PTHR39087:SF2">
    <property type="entry name" value="UPF0104 MEMBRANE PROTEIN MJ1595"/>
    <property type="match status" value="1"/>
</dbReference>
<evidence type="ECO:0000256" key="5">
    <source>
        <dbReference type="ARBA" id="ARBA00023136"/>
    </source>
</evidence>
<keyword evidence="6" id="KW-0046">Antibiotic resistance</keyword>
<dbReference type="NCBIfam" id="TIGR00374">
    <property type="entry name" value="flippase-like domain"/>
    <property type="match status" value="1"/>
</dbReference>
<comment type="similarity">
    <text evidence="6">Belongs to the LPG synthase family.</text>
</comment>
<dbReference type="EC" id="2.3.2.3" evidence="6"/>
<protein>
    <recommendedName>
        <fullName evidence="6">Phosphatidylglycerol lysyltransferase</fullName>
        <ecNumber evidence="6">2.3.2.3</ecNumber>
    </recommendedName>
    <alternativeName>
        <fullName evidence="6">Lysylphosphatidylglycerol synthase</fullName>
    </alternativeName>
</protein>
<comment type="function">
    <text evidence="6">Catalyzes the transfer of a lysyl group from L-lysyl-tRNA(Lys) to membrane-bound phosphatidylglycerol (PG), which produces lysylphosphatidylglycerol (LPG), a major component of the bacterial membrane with a positive net charge. LPG synthesis contributes to bacterial virulence as it is involved in the resistance mechanism against cationic antimicrobial peptides (CAMP) produces by the host's immune system (defensins, cathelicidins) and by the competing microorganisms.</text>
</comment>
<dbReference type="InterPro" id="IPR022791">
    <property type="entry name" value="L-PG_synthase/AglD"/>
</dbReference>
<name>A0A101FFG6_9THEO</name>
<evidence type="ECO:0000256" key="1">
    <source>
        <dbReference type="ARBA" id="ARBA00004651"/>
    </source>
</evidence>
<feature type="transmembrane region" description="Helical" evidence="6">
    <location>
        <begin position="38"/>
        <end position="61"/>
    </location>
</feature>
<dbReference type="Pfam" id="PF03706">
    <property type="entry name" value="LPG_synthase_TM"/>
    <property type="match status" value="1"/>
</dbReference>
<comment type="subcellular location">
    <subcellularLocation>
        <location evidence="1 6">Cell membrane</location>
        <topology evidence="1 6">Multi-pass membrane protein</topology>
    </subcellularLocation>
</comment>
<feature type="transmembrane region" description="Helical" evidence="6">
    <location>
        <begin position="118"/>
        <end position="138"/>
    </location>
</feature>
<keyword evidence="6" id="KW-0443">Lipid metabolism</keyword>
<keyword evidence="3 6" id="KW-0812">Transmembrane</keyword>
<comment type="catalytic activity">
    <reaction evidence="6">
        <text>L-lysyl-tRNA(Lys) + a 1,2-diacyl-sn-glycero-3-phospho-(1'-sn-glycerol) = a 1,2-diacyl-sn-glycero-3-phospho-1'-(3'-O-L-lysyl)-sn-glycerol + tRNA(Lys)</text>
        <dbReference type="Rhea" id="RHEA:10668"/>
        <dbReference type="Rhea" id="RHEA-COMP:9696"/>
        <dbReference type="Rhea" id="RHEA-COMP:9697"/>
        <dbReference type="ChEBI" id="CHEBI:64716"/>
        <dbReference type="ChEBI" id="CHEBI:75792"/>
        <dbReference type="ChEBI" id="CHEBI:78442"/>
        <dbReference type="ChEBI" id="CHEBI:78529"/>
        <dbReference type="EC" id="2.3.2.3"/>
    </reaction>
</comment>
<feature type="transmembrane region" description="Helical" evidence="6">
    <location>
        <begin position="73"/>
        <end position="98"/>
    </location>
</feature>
<accession>A0A101FFG6</accession>
<keyword evidence="5 6" id="KW-0472">Membrane</keyword>
<dbReference type="Proteomes" id="UP000053326">
    <property type="component" value="Unassembled WGS sequence"/>
</dbReference>
<feature type="transmembrane region" description="Helical" evidence="6">
    <location>
        <begin position="304"/>
        <end position="325"/>
    </location>
</feature>
<evidence type="ECO:0000256" key="4">
    <source>
        <dbReference type="ARBA" id="ARBA00022989"/>
    </source>
</evidence>
<feature type="transmembrane region" description="Helical" evidence="6">
    <location>
        <begin position="261"/>
        <end position="292"/>
    </location>
</feature>
<evidence type="ECO:0000313" key="7">
    <source>
        <dbReference type="EMBL" id="KUK36063.1"/>
    </source>
</evidence>
<keyword evidence="4 6" id="KW-1133">Transmembrane helix</keyword>
<dbReference type="AlphaFoldDB" id="A0A101FFG6"/>
<evidence type="ECO:0000256" key="3">
    <source>
        <dbReference type="ARBA" id="ARBA00022692"/>
    </source>
</evidence>
<proteinExistence type="inferred from homology"/>
<evidence type="ECO:0000256" key="6">
    <source>
        <dbReference type="RuleBase" id="RU363042"/>
    </source>
</evidence>
<evidence type="ECO:0000256" key="2">
    <source>
        <dbReference type="ARBA" id="ARBA00022475"/>
    </source>
</evidence>
<feature type="transmembrane region" description="Helical" evidence="6">
    <location>
        <begin position="150"/>
        <end position="169"/>
    </location>
</feature>
<dbReference type="GO" id="GO:0005886">
    <property type="term" value="C:plasma membrane"/>
    <property type="evidence" value="ECO:0007669"/>
    <property type="project" value="UniProtKB-SubCell"/>
</dbReference>
<dbReference type="GO" id="GO:0006629">
    <property type="term" value="P:lipid metabolic process"/>
    <property type="evidence" value="ECO:0007669"/>
    <property type="project" value="UniProtKB-KW"/>
</dbReference>
<organism evidence="7 8">
    <name type="scientific">Thermacetogenium phaeum</name>
    <dbReference type="NCBI Taxonomy" id="85874"/>
    <lineage>
        <taxon>Bacteria</taxon>
        <taxon>Bacillati</taxon>
        <taxon>Bacillota</taxon>
        <taxon>Clostridia</taxon>
        <taxon>Thermoanaerobacterales</taxon>
        <taxon>Thermoanaerobacteraceae</taxon>
        <taxon>Thermacetogenium</taxon>
    </lineage>
</organism>
<dbReference type="GO" id="GO:0046677">
    <property type="term" value="P:response to antibiotic"/>
    <property type="evidence" value="ECO:0007669"/>
    <property type="project" value="UniProtKB-KW"/>
</dbReference>
<evidence type="ECO:0000313" key="8">
    <source>
        <dbReference type="Proteomes" id="UP000053326"/>
    </source>
</evidence>